<sequence length="104" mass="12413">MLESLEKRVGFFDKTLNFPRDLRSSQNCRDKHLPVNLRSFHPLLNILGSGGCHCWMRELAAKFWFLLLLREPTIEISLHRNGFIHFLLWIWFLRLKNRVVSSFS</sequence>
<dbReference type="Proteomes" id="UP000806378">
    <property type="component" value="Unassembled WGS sequence"/>
</dbReference>
<organism evidence="1 2">
    <name type="scientific">Corymbia citriodora subsp. variegata</name>
    <dbReference type="NCBI Taxonomy" id="360336"/>
    <lineage>
        <taxon>Eukaryota</taxon>
        <taxon>Viridiplantae</taxon>
        <taxon>Streptophyta</taxon>
        <taxon>Embryophyta</taxon>
        <taxon>Tracheophyta</taxon>
        <taxon>Spermatophyta</taxon>
        <taxon>Magnoliopsida</taxon>
        <taxon>eudicotyledons</taxon>
        <taxon>Gunneridae</taxon>
        <taxon>Pentapetalae</taxon>
        <taxon>rosids</taxon>
        <taxon>malvids</taxon>
        <taxon>Myrtales</taxon>
        <taxon>Myrtaceae</taxon>
        <taxon>Myrtoideae</taxon>
        <taxon>Eucalypteae</taxon>
        <taxon>Corymbia</taxon>
    </lineage>
</organism>
<dbReference type="AlphaFoldDB" id="A0A8T0CMU2"/>
<dbReference type="Gramene" id="rna-gnl|WGS:JABURB|Cocit.L2283.1">
    <property type="protein sequence ID" value="cds-KAF7848112.1"/>
    <property type="gene ID" value="gene-BT93_L2283"/>
</dbReference>
<accession>A0A8T0CMU2</accession>
<name>A0A8T0CMU2_CORYI</name>
<reference evidence="1" key="1">
    <citation type="submission" date="2020-05" db="EMBL/GenBank/DDBJ databases">
        <title>WGS assembly of Corymbia citriodora subspecies variegata.</title>
        <authorList>
            <person name="Barry K."/>
            <person name="Hundley H."/>
            <person name="Shu S."/>
            <person name="Jenkins J."/>
            <person name="Grimwood J."/>
            <person name="Baten A."/>
        </authorList>
    </citation>
    <scope>NUCLEOTIDE SEQUENCE</scope>
    <source>
        <strain evidence="1">CV2-018</strain>
    </source>
</reference>
<proteinExistence type="predicted"/>
<protein>
    <submittedName>
        <fullName evidence="1">Uncharacterized protein</fullName>
    </submittedName>
</protein>
<dbReference type="EMBL" id="MU090287">
    <property type="protein sequence ID" value="KAF7848112.1"/>
    <property type="molecule type" value="Genomic_DNA"/>
</dbReference>
<gene>
    <name evidence="1" type="ORF">BT93_L2283</name>
</gene>
<keyword evidence="2" id="KW-1185">Reference proteome</keyword>
<evidence type="ECO:0000313" key="1">
    <source>
        <dbReference type="EMBL" id="KAF7848112.1"/>
    </source>
</evidence>
<evidence type="ECO:0000313" key="2">
    <source>
        <dbReference type="Proteomes" id="UP000806378"/>
    </source>
</evidence>
<comment type="caution">
    <text evidence="1">The sequence shown here is derived from an EMBL/GenBank/DDBJ whole genome shotgun (WGS) entry which is preliminary data.</text>
</comment>